<feature type="compositionally biased region" description="Polar residues" evidence="1">
    <location>
        <begin position="425"/>
        <end position="441"/>
    </location>
</feature>
<name>A0A0P1BEZ6_9BASI</name>
<keyword evidence="3" id="KW-1185">Reference proteome</keyword>
<feature type="compositionally biased region" description="Basic and acidic residues" evidence="1">
    <location>
        <begin position="55"/>
        <end position="80"/>
    </location>
</feature>
<dbReference type="Gene3D" id="3.30.210.10">
    <property type="entry name" value="DNA polymerase, thumb domain"/>
    <property type="match status" value="1"/>
</dbReference>
<dbReference type="OrthoDB" id="10331251at2759"/>
<evidence type="ECO:0000256" key="1">
    <source>
        <dbReference type="SAM" id="MobiDB-lite"/>
    </source>
</evidence>
<dbReference type="AlphaFoldDB" id="A0A0P1BEZ6"/>
<feature type="region of interest" description="Disordered" evidence="1">
    <location>
        <begin position="418"/>
        <end position="463"/>
    </location>
</feature>
<dbReference type="InterPro" id="IPR037160">
    <property type="entry name" value="DNA_Pol_thumb_sf"/>
</dbReference>
<evidence type="ECO:0000313" key="3">
    <source>
        <dbReference type="Proteomes" id="UP000054845"/>
    </source>
</evidence>
<dbReference type="Proteomes" id="UP000054845">
    <property type="component" value="Unassembled WGS sequence"/>
</dbReference>
<evidence type="ECO:0000313" key="2">
    <source>
        <dbReference type="EMBL" id="CEH14473.1"/>
    </source>
</evidence>
<accession>A0A0P1BEZ6</accession>
<feature type="region of interest" description="Disordered" evidence="1">
    <location>
        <begin position="48"/>
        <end position="135"/>
    </location>
</feature>
<proteinExistence type="predicted"/>
<protein>
    <submittedName>
        <fullName evidence="2">DNA POLYMERASE LAMBDA</fullName>
    </submittedName>
</protein>
<sequence>MQSIPRNVQAVLSLVANSSRSSAGYAERVCTSAAPIQRERAISTCATASTSTLRPAHEDRPPVEDRRRDAQALAREEVKSRIRSVMRAGGESRPTSAVKAGGSDTKSTRRSSKRSKSDQPDRALSPTVDPGTHLLNRKQIEKLVVTIRETLNSPKHANPWVIKGKRQQKDVDVLDEDSRQRLLNNYKFHVRWKVEALGAYRRGAKESQGVFLCYMEPVPDVPSAEQRRLTSPGESEAFGKGQALQREKELAGVSKGPALAAQAMAMAFKWAEREIHTRARGLVRRDGQILFKVPQARIPMQVHIVDASSLGCARLLLTGNEHYSRFLQLMAEEGMGLRLDVHGLWHHAALSQRAREAKKGTTGGATLLTSDGHLTEAPLGALASVASPSEEGQKADANDKAAYNASMGLPADLDLSLDLGGAQPLSPSAKSTRPAQATDVPSASHDGPITPPEQDIDLSDPGWKRLGIGASEAEVLDILGLAYLEPAQRNIKGPADESSPSESLA</sequence>
<reference evidence="2 3" key="1">
    <citation type="submission" date="2014-09" db="EMBL/GenBank/DDBJ databases">
        <authorList>
            <person name="Magalhaes I.L.F."/>
            <person name="Oliveira U."/>
            <person name="Santos F.R."/>
            <person name="Vidigal T.H.D.A."/>
            <person name="Brescovit A.D."/>
            <person name="Santos A.J."/>
        </authorList>
    </citation>
    <scope>NUCLEOTIDE SEQUENCE [LARGE SCALE GENOMIC DNA]</scope>
</reference>
<dbReference type="EMBL" id="CCYA01000243">
    <property type="protein sequence ID" value="CEH14473.1"/>
    <property type="molecule type" value="Genomic_DNA"/>
</dbReference>
<organism evidence="2 3">
    <name type="scientific">Ceraceosorus bombacis</name>
    <dbReference type="NCBI Taxonomy" id="401625"/>
    <lineage>
        <taxon>Eukaryota</taxon>
        <taxon>Fungi</taxon>
        <taxon>Dikarya</taxon>
        <taxon>Basidiomycota</taxon>
        <taxon>Ustilaginomycotina</taxon>
        <taxon>Exobasidiomycetes</taxon>
        <taxon>Ceraceosorales</taxon>
        <taxon>Ceraceosoraceae</taxon>
        <taxon>Ceraceosorus</taxon>
    </lineage>
</organism>